<evidence type="ECO:0000313" key="1">
    <source>
        <dbReference type="EMBL" id="DAF62199.1"/>
    </source>
</evidence>
<reference evidence="1" key="1">
    <citation type="journal article" date="2021" name="Proc. Natl. Acad. Sci. U.S.A.">
        <title>A Catalog of Tens of Thousands of Viruses from Human Metagenomes Reveals Hidden Associations with Chronic Diseases.</title>
        <authorList>
            <person name="Tisza M.J."/>
            <person name="Buck C.B."/>
        </authorList>
    </citation>
    <scope>NUCLEOTIDE SEQUENCE</scope>
    <source>
        <strain evidence="1">Ctt8G1</strain>
    </source>
</reference>
<protein>
    <submittedName>
        <fullName evidence="1">Uncharacterized protein</fullName>
    </submittedName>
</protein>
<organism evidence="1">
    <name type="scientific">Myoviridae sp. ctt8G1</name>
    <dbReference type="NCBI Taxonomy" id="2827713"/>
    <lineage>
        <taxon>Viruses</taxon>
        <taxon>Duplodnaviria</taxon>
        <taxon>Heunggongvirae</taxon>
        <taxon>Uroviricota</taxon>
        <taxon>Caudoviricetes</taxon>
    </lineage>
</organism>
<proteinExistence type="predicted"/>
<dbReference type="EMBL" id="BK032822">
    <property type="protein sequence ID" value="DAF62199.1"/>
    <property type="molecule type" value="Genomic_DNA"/>
</dbReference>
<sequence>MGGVEAVKVYGSVYFGLHRVYMVYRWGRVGEWKLF</sequence>
<accession>A0A8S5TGU1</accession>
<name>A0A8S5TGU1_9CAUD</name>